<dbReference type="AlphaFoldDB" id="A0A3M6TT71"/>
<sequence length="64" mass="7545">MGLFLSNLDSFEELIECYTARRASYDDLMGTGHVEVLDKLDNLYKQRKEERLKHLAQFSNLDTY</sequence>
<evidence type="ECO:0000313" key="2">
    <source>
        <dbReference type="Proteomes" id="UP000275408"/>
    </source>
</evidence>
<dbReference type="OrthoDB" id="5954975at2759"/>
<proteinExistence type="predicted"/>
<evidence type="ECO:0000313" key="1">
    <source>
        <dbReference type="EMBL" id="RMX44610.1"/>
    </source>
</evidence>
<accession>A0A3M6TT71</accession>
<dbReference type="EMBL" id="RCHS01002970">
    <property type="protein sequence ID" value="RMX44610.1"/>
    <property type="molecule type" value="Genomic_DNA"/>
</dbReference>
<protein>
    <submittedName>
        <fullName evidence="1">Uncharacterized protein</fullName>
    </submittedName>
</protein>
<gene>
    <name evidence="1" type="ORF">pdam_00002807</name>
</gene>
<organism evidence="1 2">
    <name type="scientific">Pocillopora damicornis</name>
    <name type="common">Cauliflower coral</name>
    <name type="synonym">Millepora damicornis</name>
    <dbReference type="NCBI Taxonomy" id="46731"/>
    <lineage>
        <taxon>Eukaryota</taxon>
        <taxon>Metazoa</taxon>
        <taxon>Cnidaria</taxon>
        <taxon>Anthozoa</taxon>
        <taxon>Hexacorallia</taxon>
        <taxon>Scleractinia</taxon>
        <taxon>Astrocoeniina</taxon>
        <taxon>Pocilloporidae</taxon>
        <taxon>Pocillopora</taxon>
    </lineage>
</organism>
<comment type="caution">
    <text evidence="1">The sequence shown here is derived from an EMBL/GenBank/DDBJ whole genome shotgun (WGS) entry which is preliminary data.</text>
</comment>
<reference evidence="1 2" key="1">
    <citation type="journal article" date="2018" name="Sci. Rep.">
        <title>Comparative analysis of the Pocillopora damicornis genome highlights role of immune system in coral evolution.</title>
        <authorList>
            <person name="Cunning R."/>
            <person name="Bay R.A."/>
            <person name="Gillette P."/>
            <person name="Baker A.C."/>
            <person name="Traylor-Knowles N."/>
        </authorList>
    </citation>
    <scope>NUCLEOTIDE SEQUENCE [LARGE SCALE GENOMIC DNA]</scope>
    <source>
        <strain evidence="1">RSMAS</strain>
        <tissue evidence="1">Whole animal</tissue>
    </source>
</reference>
<dbReference type="Proteomes" id="UP000275408">
    <property type="component" value="Unassembled WGS sequence"/>
</dbReference>
<keyword evidence="2" id="KW-1185">Reference proteome</keyword>
<name>A0A3M6TT71_POCDA</name>